<dbReference type="InterPro" id="IPR020904">
    <property type="entry name" value="Sc_DH/Rdtase_CS"/>
</dbReference>
<comment type="caution">
    <text evidence="4">The sequence shown here is derived from an EMBL/GenBank/DDBJ whole genome shotgun (WGS) entry which is preliminary data.</text>
</comment>
<feature type="region of interest" description="Disordered" evidence="3">
    <location>
        <begin position="1"/>
        <end position="31"/>
    </location>
</feature>
<dbReference type="EMBL" id="LZEM01000001">
    <property type="protein sequence ID" value="OAZ45593.1"/>
    <property type="molecule type" value="Genomic_DNA"/>
</dbReference>
<sequence length="279" mass="29583">MTMEPQQQNVPGTDQKMVPKPDYGEETYRGSGKLTGKRALITGGDSGIGKAVALAYAREGADVAISYLDEHEDAEEAKRFVEDAGRRAVLIPGDISDPARCREVVRRTVEELGGIDILVSNAAFQMNRETLEEIPDEEWDFTWATNVDAYFHLVKAALPHMGPGSSIIGSSSVQSDQPSPNLLPYAATKAAIASITASLAQMLGERGIRANSVAPGPIWTPLIPATLPPDAVESFGEQTPLGRAGQPAELAPAYVLLASDEASYISGARLAVTGGKPIL</sequence>
<feature type="compositionally biased region" description="Polar residues" evidence="3">
    <location>
        <begin position="1"/>
        <end position="12"/>
    </location>
</feature>
<accession>A0ABX2WND0</accession>
<feature type="compositionally biased region" description="Basic and acidic residues" evidence="3">
    <location>
        <begin position="17"/>
        <end position="28"/>
    </location>
</feature>
<name>A0ABX2WND0_9MICO</name>
<organism evidence="4 5">
    <name type="scientific">Microbacterium arborescens</name>
    <dbReference type="NCBI Taxonomy" id="33883"/>
    <lineage>
        <taxon>Bacteria</taxon>
        <taxon>Bacillati</taxon>
        <taxon>Actinomycetota</taxon>
        <taxon>Actinomycetes</taxon>
        <taxon>Micrococcales</taxon>
        <taxon>Microbacteriaceae</taxon>
        <taxon>Microbacterium</taxon>
    </lineage>
</organism>
<dbReference type="Pfam" id="PF13561">
    <property type="entry name" value="adh_short_C2"/>
    <property type="match status" value="1"/>
</dbReference>
<dbReference type="Proteomes" id="UP000093918">
    <property type="component" value="Unassembled WGS sequence"/>
</dbReference>
<evidence type="ECO:0000256" key="2">
    <source>
        <dbReference type="ARBA" id="ARBA00023002"/>
    </source>
</evidence>
<proteinExistence type="inferred from homology"/>
<dbReference type="PANTHER" id="PTHR48107">
    <property type="entry name" value="NADPH-DEPENDENT ALDEHYDE REDUCTASE-LIKE PROTEIN, CHLOROPLASTIC-RELATED"/>
    <property type="match status" value="1"/>
</dbReference>
<gene>
    <name evidence="4" type="ORF">A9Z40_00275</name>
</gene>
<evidence type="ECO:0000256" key="3">
    <source>
        <dbReference type="SAM" id="MobiDB-lite"/>
    </source>
</evidence>
<evidence type="ECO:0000313" key="4">
    <source>
        <dbReference type="EMBL" id="OAZ45593.1"/>
    </source>
</evidence>
<dbReference type="PROSITE" id="PS00061">
    <property type="entry name" value="ADH_SHORT"/>
    <property type="match status" value="1"/>
</dbReference>
<evidence type="ECO:0000313" key="5">
    <source>
        <dbReference type="Proteomes" id="UP000093918"/>
    </source>
</evidence>
<dbReference type="PRINTS" id="PR00081">
    <property type="entry name" value="GDHRDH"/>
</dbReference>
<comment type="similarity">
    <text evidence="1">Belongs to the short-chain dehydrogenases/reductases (SDR) family.</text>
</comment>
<protein>
    <submittedName>
        <fullName evidence="4">NAD(P)-dependent oxidoreductase</fullName>
    </submittedName>
</protein>
<dbReference type="SUPFAM" id="SSF51735">
    <property type="entry name" value="NAD(P)-binding Rossmann-fold domains"/>
    <property type="match status" value="1"/>
</dbReference>
<keyword evidence="5" id="KW-1185">Reference proteome</keyword>
<dbReference type="RefSeq" id="WP_064954943.1">
    <property type="nucleotide sequence ID" value="NZ_LZEM01000001.1"/>
</dbReference>
<reference evidence="5" key="1">
    <citation type="submission" date="2016-06" db="EMBL/GenBank/DDBJ databases">
        <title>Genome sequencing of cellulolytic organisms.</title>
        <authorList>
            <person name="Bohra V."/>
            <person name="Dafale N.A."/>
            <person name="Purohit H.J."/>
        </authorList>
    </citation>
    <scope>NUCLEOTIDE SEQUENCE [LARGE SCALE GENOMIC DNA]</scope>
    <source>
        <strain evidence="5">ND21</strain>
    </source>
</reference>
<evidence type="ECO:0000256" key="1">
    <source>
        <dbReference type="ARBA" id="ARBA00006484"/>
    </source>
</evidence>
<dbReference type="Gene3D" id="3.40.50.720">
    <property type="entry name" value="NAD(P)-binding Rossmann-like Domain"/>
    <property type="match status" value="1"/>
</dbReference>
<dbReference type="PANTHER" id="PTHR48107:SF16">
    <property type="entry name" value="NADPH-DEPENDENT ALDEHYDE REDUCTASE 1, CHLOROPLASTIC"/>
    <property type="match status" value="1"/>
</dbReference>
<dbReference type="PRINTS" id="PR00080">
    <property type="entry name" value="SDRFAMILY"/>
</dbReference>
<keyword evidence="2" id="KW-0560">Oxidoreductase</keyword>
<dbReference type="InterPro" id="IPR002347">
    <property type="entry name" value="SDR_fam"/>
</dbReference>
<dbReference type="InterPro" id="IPR036291">
    <property type="entry name" value="NAD(P)-bd_dom_sf"/>
</dbReference>